<dbReference type="PANTHER" id="PTHR33495">
    <property type="entry name" value="ANTI-SIGMA FACTOR ANTAGONIST TM_1081-RELATED-RELATED"/>
    <property type="match status" value="1"/>
</dbReference>
<accession>A0A1G9R245</accession>
<dbReference type="STRING" id="211114.SAMN04489726_0160"/>
<dbReference type="RefSeq" id="WP_052408110.1">
    <property type="nucleotide sequence ID" value="NZ_JOEF01000036.1"/>
</dbReference>
<dbReference type="PANTHER" id="PTHR33495:SF2">
    <property type="entry name" value="ANTI-SIGMA FACTOR ANTAGONIST TM_1081-RELATED"/>
    <property type="match status" value="1"/>
</dbReference>
<dbReference type="SUPFAM" id="SSF52091">
    <property type="entry name" value="SpoIIaa-like"/>
    <property type="match status" value="1"/>
</dbReference>
<dbReference type="CDD" id="cd07043">
    <property type="entry name" value="STAS_anti-anti-sigma_factors"/>
    <property type="match status" value="1"/>
</dbReference>
<evidence type="ECO:0000256" key="1">
    <source>
        <dbReference type="ARBA" id="ARBA00009013"/>
    </source>
</evidence>
<gene>
    <name evidence="4" type="ORF">SAMN04489726_0160</name>
</gene>
<dbReference type="EMBL" id="LT629701">
    <property type="protein sequence ID" value="SDM17293.1"/>
    <property type="molecule type" value="Genomic_DNA"/>
</dbReference>
<evidence type="ECO:0000256" key="2">
    <source>
        <dbReference type="RuleBase" id="RU003749"/>
    </source>
</evidence>
<dbReference type="InterPro" id="IPR036513">
    <property type="entry name" value="STAS_dom_sf"/>
</dbReference>
<organism evidence="4 5">
    <name type="scientific">Allokutzneria albata</name>
    <name type="common">Kibdelosporangium albatum</name>
    <dbReference type="NCBI Taxonomy" id="211114"/>
    <lineage>
        <taxon>Bacteria</taxon>
        <taxon>Bacillati</taxon>
        <taxon>Actinomycetota</taxon>
        <taxon>Actinomycetes</taxon>
        <taxon>Pseudonocardiales</taxon>
        <taxon>Pseudonocardiaceae</taxon>
        <taxon>Allokutzneria</taxon>
    </lineage>
</organism>
<dbReference type="eggNOG" id="COG1366">
    <property type="taxonomic scope" value="Bacteria"/>
</dbReference>
<evidence type="ECO:0000259" key="3">
    <source>
        <dbReference type="PROSITE" id="PS50801"/>
    </source>
</evidence>
<evidence type="ECO:0000313" key="5">
    <source>
        <dbReference type="Proteomes" id="UP000183376"/>
    </source>
</evidence>
<proteinExistence type="inferred from homology"/>
<protein>
    <recommendedName>
        <fullName evidence="2">Anti-sigma factor antagonist</fullName>
    </recommendedName>
</protein>
<dbReference type="NCBIfam" id="TIGR00377">
    <property type="entry name" value="ant_ant_sig"/>
    <property type="match status" value="1"/>
</dbReference>
<dbReference type="AlphaFoldDB" id="A0A1G9R245"/>
<dbReference type="Proteomes" id="UP000183376">
    <property type="component" value="Chromosome I"/>
</dbReference>
<keyword evidence="5" id="KW-1185">Reference proteome</keyword>
<dbReference type="Pfam" id="PF01740">
    <property type="entry name" value="STAS"/>
    <property type="match status" value="1"/>
</dbReference>
<name>A0A1G9R245_ALLAB</name>
<feature type="domain" description="STAS" evidence="3">
    <location>
        <begin position="22"/>
        <end position="102"/>
    </location>
</feature>
<comment type="similarity">
    <text evidence="1 2">Belongs to the anti-sigma-factor antagonist family.</text>
</comment>
<dbReference type="Gene3D" id="3.30.750.24">
    <property type="entry name" value="STAS domain"/>
    <property type="match status" value="1"/>
</dbReference>
<dbReference type="InterPro" id="IPR002645">
    <property type="entry name" value="STAS_dom"/>
</dbReference>
<dbReference type="GO" id="GO:0043856">
    <property type="term" value="F:anti-sigma factor antagonist activity"/>
    <property type="evidence" value="ECO:0007669"/>
    <property type="project" value="InterPro"/>
</dbReference>
<dbReference type="InterPro" id="IPR003658">
    <property type="entry name" value="Anti-sigma_ant"/>
</dbReference>
<reference evidence="4 5" key="1">
    <citation type="submission" date="2016-10" db="EMBL/GenBank/DDBJ databases">
        <authorList>
            <person name="de Groot N.N."/>
        </authorList>
    </citation>
    <scope>NUCLEOTIDE SEQUENCE [LARGE SCALE GENOMIC DNA]</scope>
    <source>
        <strain evidence="4 5">DSM 44149</strain>
    </source>
</reference>
<dbReference type="PROSITE" id="PS50801">
    <property type="entry name" value="STAS"/>
    <property type="match status" value="1"/>
</dbReference>
<sequence length="102" mass="10287">MGGPHPNRDLTIGVVRGGRAAVVTVAGEIDIATAPRLRTALLAECGDHDELVVDLAGVSHLDCAGVGALLAARAAVGRLRLVGAHGIVLRVLEILGVDKGLG</sequence>
<evidence type="ECO:0000313" key="4">
    <source>
        <dbReference type="EMBL" id="SDM17293.1"/>
    </source>
</evidence>